<gene>
    <name evidence="1" type="ORF">F4Y08_11955</name>
</gene>
<dbReference type="PANTHER" id="PTHR20883">
    <property type="entry name" value="PHYTANOYL-COA DIOXYGENASE DOMAIN CONTAINING 1"/>
    <property type="match status" value="1"/>
</dbReference>
<keyword evidence="1" id="KW-0560">Oxidoreductase</keyword>
<protein>
    <submittedName>
        <fullName evidence="1">Phytanoyl-CoA dioxygenase family protein</fullName>
    </submittedName>
</protein>
<keyword evidence="1" id="KW-0223">Dioxygenase</keyword>
<dbReference type="SUPFAM" id="SSF51197">
    <property type="entry name" value="Clavaminate synthase-like"/>
    <property type="match status" value="1"/>
</dbReference>
<reference evidence="1" key="1">
    <citation type="submission" date="2019-09" db="EMBL/GenBank/DDBJ databases">
        <title>Characterisation of the sponge microbiome using genome-centric metagenomics.</title>
        <authorList>
            <person name="Engelberts J.P."/>
            <person name="Robbins S.J."/>
            <person name="De Goeij J.M."/>
            <person name="Aranda M."/>
            <person name="Bell S.C."/>
            <person name="Webster N.S."/>
        </authorList>
    </citation>
    <scope>NUCLEOTIDE SEQUENCE</scope>
    <source>
        <strain evidence="1">SB0662_bin_9</strain>
    </source>
</reference>
<dbReference type="InterPro" id="IPR008775">
    <property type="entry name" value="Phytyl_CoA_dOase-like"/>
</dbReference>
<organism evidence="1">
    <name type="scientific">Caldilineaceae bacterium SB0662_bin_9</name>
    <dbReference type="NCBI Taxonomy" id="2605258"/>
    <lineage>
        <taxon>Bacteria</taxon>
        <taxon>Bacillati</taxon>
        <taxon>Chloroflexota</taxon>
        <taxon>Caldilineae</taxon>
        <taxon>Caldilineales</taxon>
        <taxon>Caldilineaceae</taxon>
    </lineage>
</organism>
<dbReference type="GO" id="GO:0016706">
    <property type="term" value="F:2-oxoglutarate-dependent dioxygenase activity"/>
    <property type="evidence" value="ECO:0007669"/>
    <property type="project" value="UniProtKB-ARBA"/>
</dbReference>
<dbReference type="Gene3D" id="2.60.120.620">
    <property type="entry name" value="q2cbj1_9rhob like domain"/>
    <property type="match status" value="1"/>
</dbReference>
<dbReference type="PANTHER" id="PTHR20883:SF46">
    <property type="entry name" value="PHYTANOYL-COA HYDROXYLASE"/>
    <property type="match status" value="1"/>
</dbReference>
<comment type="caution">
    <text evidence="1">The sequence shown here is derived from an EMBL/GenBank/DDBJ whole genome shotgun (WGS) entry which is preliminary data.</text>
</comment>
<dbReference type="AlphaFoldDB" id="A0A6B1DVK1"/>
<evidence type="ECO:0000313" key="1">
    <source>
        <dbReference type="EMBL" id="MYD91027.1"/>
    </source>
</evidence>
<dbReference type="EMBL" id="VXPY01000084">
    <property type="protein sequence ID" value="MYD91027.1"/>
    <property type="molecule type" value="Genomic_DNA"/>
</dbReference>
<accession>A0A6B1DVK1</accession>
<proteinExistence type="predicted"/>
<dbReference type="Pfam" id="PF05721">
    <property type="entry name" value="PhyH"/>
    <property type="match status" value="1"/>
</dbReference>
<dbReference type="GO" id="GO:0005506">
    <property type="term" value="F:iron ion binding"/>
    <property type="evidence" value="ECO:0007669"/>
    <property type="project" value="UniProtKB-ARBA"/>
</dbReference>
<name>A0A6B1DVK1_9CHLR</name>
<sequence length="263" mass="29853">MAEFAYPNLDGLDKAYARDGFAIVRQVIDESLVAEANRHVDWLIKHNPDLPPERLGYWLTPTDPFWMRLVSDPRLVDVAAAVVGPDVALFAADYIAKPPGTGQRVAWHQDASYWPLEPMQVVTLWVAYTESNRANGCVRVIPGTQHMSLQPRNPDETDYQGEMLRGMDQSLISEDDAVDFILEPGDVSLHHPMIIHGSEANSSSRWRRGGTYQYIPTTTEVTKKDWPVFLLRGTDTVGRNTYRELPRYVPGQHMRFRGCEAWT</sequence>